<proteinExistence type="predicted"/>
<protein>
    <submittedName>
        <fullName evidence="1">Uncharacterized protein</fullName>
    </submittedName>
</protein>
<sequence>MASYEQLNSSASSTAVGQEQILAIKQGKKDGGIKVVAKNDPVTSERLPAIYANQFIDNPGVARGNVAASVDTPDGDREWAGKVKDYTPLQQHILFWDPDGDGQIYPWDVYVGFRDLGFNIIFSILAVLIINVNFSYPTRLAHSWLPDPWFRVYVSSVHKAKHGSDSNTYDPEGRFNAQHFEENFSKFDSDNDGALTLRDLFSLTHGNRCAADTFGVRVVQFM</sequence>
<keyword evidence="2" id="KW-1185">Reference proteome</keyword>
<dbReference type="EMBL" id="JAOPJF010000030">
    <property type="protein sequence ID" value="KAK1144499.1"/>
    <property type="molecule type" value="Genomic_DNA"/>
</dbReference>
<reference evidence="1 2" key="1">
    <citation type="journal article" date="2023" name="ACS Omega">
        <title>Identification of the Neoaspergillic Acid Biosynthesis Gene Cluster by Establishing an In Vitro CRISPR-Ribonucleoprotein Genetic System in Aspergillus melleus.</title>
        <authorList>
            <person name="Yuan B."/>
            <person name="Grau M.F."/>
            <person name="Murata R.M."/>
            <person name="Torok T."/>
            <person name="Venkateswaran K."/>
            <person name="Stajich J.E."/>
            <person name="Wang C.C.C."/>
        </authorList>
    </citation>
    <scope>NUCLEOTIDE SEQUENCE [LARGE SCALE GENOMIC DNA]</scope>
    <source>
        <strain evidence="1 2">IMV 1140</strain>
    </source>
</reference>
<dbReference type="Proteomes" id="UP001177260">
    <property type="component" value="Unassembled WGS sequence"/>
</dbReference>
<accession>A0ACC3B291</accession>
<name>A0ACC3B291_9EURO</name>
<evidence type="ECO:0000313" key="2">
    <source>
        <dbReference type="Proteomes" id="UP001177260"/>
    </source>
</evidence>
<evidence type="ECO:0000313" key="1">
    <source>
        <dbReference type="EMBL" id="KAK1144499.1"/>
    </source>
</evidence>
<gene>
    <name evidence="1" type="ORF">N8T08_005372</name>
</gene>
<comment type="caution">
    <text evidence="1">The sequence shown here is derived from an EMBL/GenBank/DDBJ whole genome shotgun (WGS) entry which is preliminary data.</text>
</comment>
<organism evidence="1 2">
    <name type="scientific">Aspergillus melleus</name>
    <dbReference type="NCBI Taxonomy" id="138277"/>
    <lineage>
        <taxon>Eukaryota</taxon>
        <taxon>Fungi</taxon>
        <taxon>Dikarya</taxon>
        <taxon>Ascomycota</taxon>
        <taxon>Pezizomycotina</taxon>
        <taxon>Eurotiomycetes</taxon>
        <taxon>Eurotiomycetidae</taxon>
        <taxon>Eurotiales</taxon>
        <taxon>Aspergillaceae</taxon>
        <taxon>Aspergillus</taxon>
        <taxon>Aspergillus subgen. Circumdati</taxon>
    </lineage>
</organism>